<keyword evidence="2" id="KW-1003">Cell membrane</keyword>
<evidence type="ECO:0000313" key="11">
    <source>
        <dbReference type="Proteomes" id="UP000580568"/>
    </source>
</evidence>
<keyword evidence="4 7" id="KW-1133">Transmembrane helix</keyword>
<evidence type="ECO:0000256" key="7">
    <source>
        <dbReference type="SAM" id="Phobius"/>
    </source>
</evidence>
<dbReference type="Proteomes" id="UP000580568">
    <property type="component" value="Unassembled WGS sequence"/>
</dbReference>
<dbReference type="RefSeq" id="WP_183275891.1">
    <property type="nucleotide sequence ID" value="NZ_BLZR01000001.1"/>
</dbReference>
<evidence type="ECO:0000256" key="1">
    <source>
        <dbReference type="ARBA" id="ARBA00004651"/>
    </source>
</evidence>
<feature type="transmembrane region" description="Helical" evidence="7">
    <location>
        <begin position="21"/>
        <end position="43"/>
    </location>
</feature>
<dbReference type="AlphaFoldDB" id="A0A6V8SAR2"/>
<evidence type="ECO:0000259" key="9">
    <source>
        <dbReference type="Pfam" id="PF12704"/>
    </source>
</evidence>
<evidence type="ECO:0000256" key="2">
    <source>
        <dbReference type="ARBA" id="ARBA00022475"/>
    </source>
</evidence>
<accession>A0A6V8SAR2</accession>
<dbReference type="InterPro" id="IPR003838">
    <property type="entry name" value="ABC3_permease_C"/>
</dbReference>
<evidence type="ECO:0000256" key="6">
    <source>
        <dbReference type="ARBA" id="ARBA00038076"/>
    </source>
</evidence>
<feature type="transmembrane region" description="Helical" evidence="7">
    <location>
        <begin position="353"/>
        <end position="378"/>
    </location>
</feature>
<dbReference type="PANTHER" id="PTHR30572:SF4">
    <property type="entry name" value="ABC TRANSPORTER PERMEASE YTRF"/>
    <property type="match status" value="1"/>
</dbReference>
<evidence type="ECO:0000256" key="3">
    <source>
        <dbReference type="ARBA" id="ARBA00022692"/>
    </source>
</evidence>
<feature type="transmembrane region" description="Helical" evidence="7">
    <location>
        <begin position="402"/>
        <end position="424"/>
    </location>
</feature>
<keyword evidence="11" id="KW-1185">Reference proteome</keyword>
<comment type="caution">
    <text evidence="10">The sequence shown here is derived from an EMBL/GenBank/DDBJ whole genome shotgun (WGS) entry which is preliminary data.</text>
</comment>
<dbReference type="EMBL" id="BLZR01000001">
    <property type="protein sequence ID" value="GFP74329.1"/>
    <property type="molecule type" value="Genomic_DNA"/>
</dbReference>
<sequence>MRFRDNIGMALQDLKRRKGRTFLTSLGIAIGTMLVLIMVGLGFTLKNFIVDAMNGELSSKVITVASIKKDAEELDNAADYEEWNEKNFKKIDSSMLDKFGAINGVKELKASMSTMVEKLKVNDSTKEGAFSIQGYDLNHSVFFQDEIENKKKAEKDENLKTIVSGSMLNKDSKAEAIISEDMLSTLGFSKAEDAIGKNISIIVDKAKGISIKPVEKNLKVVGVVNKKLLPGNSIITSSKDAAEIIGLTELVENYEKEKGFSSVQISADDINNVEKVKNAVLAEGYQAVSNQDMIKEITKAFDNISLALSVLGIIVLFVAALGIVNTMVMAIYERTRSIGVMKSVGANNVSIRNIFLVQSGTIGFLGGITGIVLSLGIFKVIEFGLEAYLKSKDISMSLNFNIPLWLIGTTLGFSIVIAVLAGLYPAMRASRLDPIDALKG</sequence>
<gene>
    <name evidence="10" type="ORF">bsdtw1_00376</name>
</gene>
<dbReference type="InterPro" id="IPR025857">
    <property type="entry name" value="MacB_PCD"/>
</dbReference>
<evidence type="ECO:0000256" key="4">
    <source>
        <dbReference type="ARBA" id="ARBA00022989"/>
    </source>
</evidence>
<protein>
    <submittedName>
        <fullName evidence="10">ABC transporter permease YtrF</fullName>
    </submittedName>
</protein>
<keyword evidence="3 7" id="KW-0812">Transmembrane</keyword>
<feature type="domain" description="MacB-like periplasmic core" evidence="9">
    <location>
        <begin position="21"/>
        <end position="280"/>
    </location>
</feature>
<dbReference type="PANTHER" id="PTHR30572">
    <property type="entry name" value="MEMBRANE COMPONENT OF TRANSPORTER-RELATED"/>
    <property type="match status" value="1"/>
</dbReference>
<evidence type="ECO:0000313" key="10">
    <source>
        <dbReference type="EMBL" id="GFP74329.1"/>
    </source>
</evidence>
<feature type="transmembrane region" description="Helical" evidence="7">
    <location>
        <begin position="306"/>
        <end position="332"/>
    </location>
</feature>
<proteinExistence type="inferred from homology"/>
<evidence type="ECO:0000259" key="8">
    <source>
        <dbReference type="Pfam" id="PF02687"/>
    </source>
</evidence>
<evidence type="ECO:0000256" key="5">
    <source>
        <dbReference type="ARBA" id="ARBA00023136"/>
    </source>
</evidence>
<reference evidence="10 11" key="1">
    <citation type="submission" date="2020-07" db="EMBL/GenBank/DDBJ databases">
        <title>A new beta-1,3-glucan-decomposing anaerobic bacterium isolated from anoxic soil subjected to biological soil disinfestation.</title>
        <authorList>
            <person name="Ueki A."/>
            <person name="Tonouchi A."/>
        </authorList>
    </citation>
    <scope>NUCLEOTIDE SEQUENCE [LARGE SCALE GENOMIC DNA]</scope>
    <source>
        <strain evidence="10 11">TW1</strain>
    </source>
</reference>
<dbReference type="InterPro" id="IPR050250">
    <property type="entry name" value="Macrolide_Exporter_MacB"/>
</dbReference>
<dbReference type="Pfam" id="PF12704">
    <property type="entry name" value="MacB_PCD"/>
    <property type="match status" value="1"/>
</dbReference>
<dbReference type="GO" id="GO:0022857">
    <property type="term" value="F:transmembrane transporter activity"/>
    <property type="evidence" value="ECO:0007669"/>
    <property type="project" value="TreeGrafter"/>
</dbReference>
<dbReference type="GO" id="GO:0005886">
    <property type="term" value="C:plasma membrane"/>
    <property type="evidence" value="ECO:0007669"/>
    <property type="project" value="UniProtKB-SubCell"/>
</dbReference>
<feature type="domain" description="ABC3 transporter permease C-terminal" evidence="8">
    <location>
        <begin position="310"/>
        <end position="434"/>
    </location>
</feature>
<name>A0A6V8SAR2_9CLOT</name>
<organism evidence="10 11">
    <name type="scientific">Clostridium fungisolvens</name>
    <dbReference type="NCBI Taxonomy" id="1604897"/>
    <lineage>
        <taxon>Bacteria</taxon>
        <taxon>Bacillati</taxon>
        <taxon>Bacillota</taxon>
        <taxon>Clostridia</taxon>
        <taxon>Eubacteriales</taxon>
        <taxon>Clostridiaceae</taxon>
        <taxon>Clostridium</taxon>
    </lineage>
</organism>
<comment type="similarity">
    <text evidence="6">Belongs to the ABC-4 integral membrane protein family.</text>
</comment>
<keyword evidence="5 7" id="KW-0472">Membrane</keyword>
<comment type="subcellular location">
    <subcellularLocation>
        <location evidence="1">Cell membrane</location>
        <topology evidence="1">Multi-pass membrane protein</topology>
    </subcellularLocation>
</comment>
<dbReference type="Pfam" id="PF02687">
    <property type="entry name" value="FtsX"/>
    <property type="match status" value="1"/>
</dbReference>